<evidence type="ECO:0000256" key="2">
    <source>
        <dbReference type="ARBA" id="ARBA00022618"/>
    </source>
</evidence>
<protein>
    <submittedName>
        <fullName evidence="8">FtsQ-type POTRA domain-containing protein</fullName>
    </submittedName>
</protein>
<feature type="region of interest" description="Disordered" evidence="6">
    <location>
        <begin position="1"/>
        <end position="20"/>
    </location>
</feature>
<evidence type="ECO:0000256" key="7">
    <source>
        <dbReference type="SAM" id="Phobius"/>
    </source>
</evidence>
<dbReference type="EMBL" id="CP110509">
    <property type="protein sequence ID" value="WMB28054.1"/>
    <property type="molecule type" value="Genomic_DNA"/>
</dbReference>
<gene>
    <name evidence="8" type="ORF">N1496_09000</name>
</gene>
<feature type="compositionally biased region" description="Polar residues" evidence="6">
    <location>
        <begin position="76"/>
        <end position="90"/>
    </location>
</feature>
<keyword evidence="5" id="KW-0131">Cell cycle</keyword>
<reference evidence="9" key="1">
    <citation type="submission" date="2022-10" db="EMBL/GenBank/DDBJ databases">
        <title>Streptococcus didelphis as causative of fatal infections in opossums (Didelphis albiventris).</title>
        <authorList>
            <person name="Breyer G.M."/>
            <person name="Da Silva M.E.R.J."/>
            <person name="Siqueira F.M."/>
        </authorList>
    </citation>
    <scope>NUCLEOTIDE SEQUENCE [LARGE SCALE GENOMIC DNA]</scope>
    <source>
        <strain evidence="9">LBVP101/21</strain>
    </source>
</reference>
<keyword evidence="4 7" id="KW-1133">Transmembrane helix</keyword>
<feature type="region of interest" description="Disordered" evidence="6">
    <location>
        <begin position="38"/>
        <end position="122"/>
    </location>
</feature>
<organism evidence="8 9">
    <name type="scientific">Streptococcus didelphis</name>
    <dbReference type="NCBI Taxonomy" id="102886"/>
    <lineage>
        <taxon>Bacteria</taxon>
        <taxon>Bacillati</taxon>
        <taxon>Bacillota</taxon>
        <taxon>Bacilli</taxon>
        <taxon>Lactobacillales</taxon>
        <taxon>Streptococcaceae</taxon>
        <taxon>Streptococcus</taxon>
    </lineage>
</organism>
<evidence type="ECO:0000256" key="1">
    <source>
        <dbReference type="ARBA" id="ARBA00022475"/>
    </source>
</evidence>
<evidence type="ECO:0000256" key="4">
    <source>
        <dbReference type="ARBA" id="ARBA00022989"/>
    </source>
</evidence>
<keyword evidence="3 7" id="KW-0812">Transmembrane</keyword>
<keyword evidence="9" id="KW-1185">Reference proteome</keyword>
<sequence length="221" mass="25589">MTKNKDTKQDLDAKPVKEPIELTEWQKRNIEFLKKQKEKAAEEKKQKKSSYLKKATVLHQSDDLSSQSEDKENIKDSSLGQEAQENQEASQVEEELTQNYEESQDLTKAKKPKRIKHRKKEKSKGQQAFIKSLPVLLISLLVLSLSLFLLSPYSKMKEFSAKGNKHVTLTELIEQSQIKSSDYFFKVAFSSARFAENVKLSNPWIKKLAWIISYLFILCLM</sequence>
<evidence type="ECO:0000313" key="8">
    <source>
        <dbReference type="EMBL" id="WMB28054.1"/>
    </source>
</evidence>
<dbReference type="PANTHER" id="PTHR37820:SF1">
    <property type="entry name" value="CELL DIVISION PROTEIN FTSQ"/>
    <property type="match status" value="1"/>
</dbReference>
<keyword evidence="2" id="KW-0132">Cell division</keyword>
<evidence type="ECO:0000313" key="9">
    <source>
        <dbReference type="Proteomes" id="UP001238096"/>
    </source>
</evidence>
<evidence type="ECO:0000256" key="6">
    <source>
        <dbReference type="SAM" id="MobiDB-lite"/>
    </source>
</evidence>
<dbReference type="InterPro" id="IPR050487">
    <property type="entry name" value="FtsQ_DivIB"/>
</dbReference>
<dbReference type="Proteomes" id="UP001238096">
    <property type="component" value="Chromosome"/>
</dbReference>
<proteinExistence type="predicted"/>
<accession>A0ABY9LGV5</accession>
<evidence type="ECO:0000256" key="5">
    <source>
        <dbReference type="ARBA" id="ARBA00023306"/>
    </source>
</evidence>
<name>A0ABY9LGV5_9STRE</name>
<dbReference type="RefSeq" id="WP_306675823.1">
    <property type="nucleotide sequence ID" value="NZ_CP110509.1"/>
</dbReference>
<feature type="compositionally biased region" description="Basic residues" evidence="6">
    <location>
        <begin position="109"/>
        <end position="122"/>
    </location>
</feature>
<feature type="transmembrane region" description="Helical" evidence="7">
    <location>
        <begin position="128"/>
        <end position="150"/>
    </location>
</feature>
<keyword evidence="7" id="KW-0472">Membrane</keyword>
<evidence type="ECO:0000256" key="3">
    <source>
        <dbReference type="ARBA" id="ARBA00022692"/>
    </source>
</evidence>
<keyword evidence="1" id="KW-1003">Cell membrane</keyword>
<dbReference type="PANTHER" id="PTHR37820">
    <property type="entry name" value="CELL DIVISION PROTEIN DIVIB"/>
    <property type="match status" value="1"/>
</dbReference>